<sequence>MRTTVDLPDELIRAAKARAAERGETLKELFTRLLAREVKSPASTPQKGRVSLPLIGDAEGTSVVTTNADLEAALTADDAERYGH</sequence>
<evidence type="ECO:0008006" key="3">
    <source>
        <dbReference type="Google" id="ProtNLM"/>
    </source>
</evidence>
<evidence type="ECO:0000313" key="1">
    <source>
        <dbReference type="EMBL" id="NDL56423.1"/>
    </source>
</evidence>
<organism evidence="1 2">
    <name type="scientific">Phytoactinopolyspora mesophila</name>
    <dbReference type="NCBI Taxonomy" id="2650750"/>
    <lineage>
        <taxon>Bacteria</taxon>
        <taxon>Bacillati</taxon>
        <taxon>Actinomycetota</taxon>
        <taxon>Actinomycetes</taxon>
        <taxon>Jiangellales</taxon>
        <taxon>Jiangellaceae</taxon>
        <taxon>Phytoactinopolyspora</taxon>
    </lineage>
</organism>
<comment type="caution">
    <text evidence="1">The sequence shown here is derived from an EMBL/GenBank/DDBJ whole genome shotgun (WGS) entry which is preliminary data.</text>
</comment>
<proteinExistence type="predicted"/>
<dbReference type="RefSeq" id="WP_162449008.1">
    <property type="nucleotide sequence ID" value="NZ_WLZY01000001.1"/>
</dbReference>
<reference evidence="1 2" key="1">
    <citation type="submission" date="2019-11" db="EMBL/GenBank/DDBJ databases">
        <authorList>
            <person name="Li X.-J."/>
            <person name="Feng X.-M."/>
        </authorList>
    </citation>
    <scope>NUCLEOTIDE SEQUENCE [LARGE SCALE GENOMIC DNA]</scope>
    <source>
        <strain evidence="1 2">XMNu-373</strain>
    </source>
</reference>
<dbReference type="Proteomes" id="UP000460435">
    <property type="component" value="Unassembled WGS sequence"/>
</dbReference>
<accession>A0A7K3LZG4</accession>
<dbReference type="AlphaFoldDB" id="A0A7K3LZG4"/>
<keyword evidence="2" id="KW-1185">Reference proteome</keyword>
<gene>
    <name evidence="1" type="ORF">F7O44_04985</name>
</gene>
<protein>
    <recommendedName>
        <fullName evidence="3">Antitoxin</fullName>
    </recommendedName>
</protein>
<dbReference type="EMBL" id="WLZY01000001">
    <property type="protein sequence ID" value="NDL56423.1"/>
    <property type="molecule type" value="Genomic_DNA"/>
</dbReference>
<evidence type="ECO:0000313" key="2">
    <source>
        <dbReference type="Proteomes" id="UP000460435"/>
    </source>
</evidence>
<name>A0A7K3LZG4_9ACTN</name>